<dbReference type="GO" id="GO:0007163">
    <property type="term" value="P:establishment or maintenance of cell polarity"/>
    <property type="evidence" value="ECO:0007669"/>
    <property type="project" value="TreeGrafter"/>
</dbReference>
<accession>B8M353</accession>
<dbReference type="eggNOG" id="ENOG502QTM3">
    <property type="taxonomic scope" value="Eukaryota"/>
</dbReference>
<proteinExistence type="predicted"/>
<dbReference type="PhylomeDB" id="B8M353"/>
<name>B8M353_TALSN</name>
<evidence type="ECO:0000313" key="2">
    <source>
        <dbReference type="EMBL" id="EED22029.1"/>
    </source>
</evidence>
<dbReference type="Proteomes" id="UP000001745">
    <property type="component" value="Unassembled WGS sequence"/>
</dbReference>
<keyword evidence="3" id="KW-1185">Reference proteome</keyword>
<organism evidence="2 3">
    <name type="scientific">Talaromyces stipitatus (strain ATCC 10500 / CBS 375.48 / QM 6759 / NRRL 1006)</name>
    <name type="common">Penicillium stipitatum</name>
    <dbReference type="NCBI Taxonomy" id="441959"/>
    <lineage>
        <taxon>Eukaryota</taxon>
        <taxon>Fungi</taxon>
        <taxon>Dikarya</taxon>
        <taxon>Ascomycota</taxon>
        <taxon>Pezizomycotina</taxon>
        <taxon>Eurotiomycetes</taxon>
        <taxon>Eurotiomycetidae</taxon>
        <taxon>Eurotiales</taxon>
        <taxon>Trichocomaceae</taxon>
        <taxon>Talaromyces</taxon>
        <taxon>Talaromyces sect. Talaromyces</taxon>
    </lineage>
</organism>
<reference evidence="3" key="1">
    <citation type="journal article" date="2015" name="Genome Announc.">
        <title>Genome sequence of the AIDS-associated pathogen Penicillium marneffei (ATCC18224) and its near taxonomic relative Talaromyces stipitatus (ATCC10500).</title>
        <authorList>
            <person name="Nierman W.C."/>
            <person name="Fedorova-Abrams N.D."/>
            <person name="Andrianopoulos A."/>
        </authorList>
    </citation>
    <scope>NUCLEOTIDE SEQUENCE [LARGE SCALE GENOMIC DNA]</scope>
    <source>
        <strain evidence="3">ATCC 10500 / CBS 375.48 / QM 6759 / NRRL 1006</strain>
    </source>
</reference>
<protein>
    <submittedName>
        <fullName evidence="2">MYND domain protein (SamB), putative</fullName>
    </submittedName>
</protein>
<feature type="region of interest" description="Disordered" evidence="1">
    <location>
        <begin position="299"/>
        <end position="327"/>
    </location>
</feature>
<sequence>MREVNFSIPNVNKASVNITTTLYDRRALDCTSTLPLINSLNHLAYLTTSSGRIRDILTVDGGIERLVCILKEGRSGDLMEMWKWSLAFQCVVNIGVRGSEAVRTRVVEADVVPVIATILDNYIRVVDKVRARADADRSSSSRIVGSSSNSHYTRDQSSSTATVFERSAAIEQRPSRRQAPPPSIQIPQPFNQDNTHPPHHHHHHRHHHHHNNSNNNEHQASNAELTPFHQPALTSPPERTTFGRDVLNPRSHDLRYQQSQQDIRQMQPLATAVPTMDTTDGVHHRPVQHTLRLPSMHLSSPRTAGLVSQPDSPTTPSGPVQARSVPQPAVQIVRPTLRHLQSASGDSDDANGEDSPMADEGPAGVVSEPIVGVQNSMEIDNVDGDESMLENNESRGLTMADPSRNQDTETFNITHRSAVDGSLVNNTNTQTAGALGFSPTAGPANANSPVMNVLNHSPYSTFLRNHNSPLGVLKGMPRDEDVLMALQLLAYVSKYCNLRSYFQNTHLVPKLKIGRELDLLDEPNKTFLTGDRADDELMSDVKNDEGKTRADDEEEEEYLLPDNLNIFPLVEKFTVRHHSKDMQYWAMSLAEEFVNVLILNVENGKTTSDNLQNVDVVVGPSTAAKNVKKPPGSGIGIGVTPHHSPGTAHLLDFNDSPHVPSNCI</sequence>
<dbReference type="RefSeq" id="XP_002478992.1">
    <property type="nucleotide sequence ID" value="XM_002478947.1"/>
</dbReference>
<dbReference type="GeneID" id="8099453"/>
<dbReference type="GO" id="GO:1990304">
    <property type="term" value="C:MUB1-RAD6-UBR2 ubiquitin ligase complex"/>
    <property type="evidence" value="ECO:0007669"/>
    <property type="project" value="TreeGrafter"/>
</dbReference>
<feature type="compositionally biased region" description="Polar residues" evidence="1">
    <location>
        <begin position="309"/>
        <end position="318"/>
    </location>
</feature>
<dbReference type="HOGENOM" id="CLU_014851_0_0_1"/>
<feature type="compositionally biased region" description="Low complexity" evidence="1">
    <location>
        <begin position="140"/>
        <end position="150"/>
    </location>
</feature>
<dbReference type="EMBL" id="EQ962653">
    <property type="protein sequence ID" value="EED22029.1"/>
    <property type="molecule type" value="Genomic_DNA"/>
</dbReference>
<evidence type="ECO:0000256" key="1">
    <source>
        <dbReference type="SAM" id="MobiDB-lite"/>
    </source>
</evidence>
<dbReference type="OrthoDB" id="5594178at2759"/>
<gene>
    <name evidence="2" type="ORF">TSTA_092750</name>
</gene>
<dbReference type="PANTHER" id="PTHR47442">
    <property type="entry name" value="MYND-TYPE ZINC FINGER PROTEIN MUB1"/>
    <property type="match status" value="1"/>
</dbReference>
<feature type="compositionally biased region" description="Basic residues" evidence="1">
    <location>
        <begin position="197"/>
        <end position="211"/>
    </location>
</feature>
<dbReference type="AlphaFoldDB" id="B8M353"/>
<evidence type="ECO:0000313" key="3">
    <source>
        <dbReference type="Proteomes" id="UP000001745"/>
    </source>
</evidence>
<dbReference type="VEuPathDB" id="FungiDB:TSTA_092750"/>
<dbReference type="OMA" id="FFERAPT"/>
<dbReference type="GO" id="GO:0006511">
    <property type="term" value="P:ubiquitin-dependent protein catabolic process"/>
    <property type="evidence" value="ECO:0007669"/>
    <property type="project" value="TreeGrafter"/>
</dbReference>
<dbReference type="PANTHER" id="PTHR47442:SF1">
    <property type="entry name" value="MYND-TYPE ZINC FINGER PROTEIN MUB1"/>
    <property type="match status" value="1"/>
</dbReference>
<feature type="region of interest" description="Disordered" evidence="1">
    <location>
        <begin position="339"/>
        <end position="407"/>
    </location>
</feature>
<dbReference type="InterPro" id="IPR051664">
    <property type="entry name" value="MYND-type_zinc_finger"/>
</dbReference>
<dbReference type="InParanoid" id="B8M353"/>
<feature type="region of interest" description="Disordered" evidence="1">
    <location>
        <begin position="134"/>
        <end position="249"/>
    </location>
</feature>